<keyword evidence="4" id="KW-0963">Cytoplasm</keyword>
<evidence type="ECO:0000313" key="8">
    <source>
        <dbReference type="Proteomes" id="UP000054928"/>
    </source>
</evidence>
<sequence length="792" mass="88764">MAILSPKGFLRFASAIVGIMLFVVACLGFNTLNLSAYSVDSQAQLGCLCFLGVCFGMLLTFAELKWELFFFFFGFMRYRLGRACIFAVSGIMTAILGKSRDQQCDCNDSTILIVEGVALMVLAILQTIAIFIFGNNSAPLSTKEAMCLPPVAVMAPSISKEAAPFCAIVQPISQVSSPDSAPEAHRTSTLMSHLPEEFHALLRYLDDIASEDCSENAPYASQYRVIEIFQKLQAGNFSPAENAVVNAKLGALYLLVEEPHHAQKALEDAGNFFFPDLVKYATEITSDDGSQDVLAAKMVPNVLKEMPKVYVSNEHYEFLVMIAELSNQLGVLWSSRSRPLKALCYLSAGHQLCNEYAKTQKNNSLVAAQTYAHFYLAQVYGNLEMADQSATFCLSTLELQLLQFVNDKSTVEWTGASDWVRNALKLVDFYFETDNTRDAATCLMACEYLLLRQGTVDEEEKVLEAEIYLKWSRVHGTTLRLAGLQKNGVRIDEVKNSLPRPSTMEATLNTLSQTLDAPQDIVYMKYVPASTVDTYEHARDVFKMGLRACTCAQQVFVLDGYVTQHVRLLQQESSLYRHLLPFEDDRRRRVAMQRRRLALLSPLLGNTLNERVFTDLLQELYFECAEIQSDIFELKQSKESTEKAMTYAIKAVQCYQQFLLLYYPSSLPLGSSTQDPVRVAVLRGGNDVVLPPGGNLSPNEVRTFLLGYFGLAHICGKFLFPSNIAKTVGYWRQSLAYHKAVTELVSKYENKYQGTQGKELRRLFQKEFEISSEMAELLPEKIDQLVYNGKAL</sequence>
<dbReference type="EMBL" id="CCYD01000321">
    <property type="protein sequence ID" value="CEG38063.1"/>
    <property type="molecule type" value="Genomic_DNA"/>
</dbReference>
<feature type="transmembrane region" description="Helical" evidence="6">
    <location>
        <begin position="109"/>
        <end position="133"/>
    </location>
</feature>
<evidence type="ECO:0000256" key="3">
    <source>
        <dbReference type="ARBA" id="ARBA00016840"/>
    </source>
</evidence>
<dbReference type="AlphaFoldDB" id="A0A0P1AC18"/>
<evidence type="ECO:0000256" key="6">
    <source>
        <dbReference type="SAM" id="Phobius"/>
    </source>
</evidence>
<keyword evidence="8" id="KW-1185">Reference proteome</keyword>
<dbReference type="PROSITE" id="PS51257">
    <property type="entry name" value="PROKAR_LIPOPROTEIN"/>
    <property type="match status" value="1"/>
</dbReference>
<evidence type="ECO:0000256" key="4">
    <source>
        <dbReference type="ARBA" id="ARBA00022490"/>
    </source>
</evidence>
<dbReference type="GeneID" id="36403214"/>
<evidence type="ECO:0000256" key="1">
    <source>
        <dbReference type="ARBA" id="ARBA00004245"/>
    </source>
</evidence>
<dbReference type="RefSeq" id="XP_024574432.1">
    <property type="nucleotide sequence ID" value="XM_024723457.1"/>
</dbReference>
<evidence type="ECO:0000256" key="5">
    <source>
        <dbReference type="ARBA" id="ARBA00023212"/>
    </source>
</evidence>
<comment type="subcellular location">
    <subcellularLocation>
        <location evidence="1">Cytoplasm</location>
        <location evidence="1">Cytoskeleton</location>
    </subcellularLocation>
</comment>
<keyword evidence="6" id="KW-1133">Transmembrane helix</keyword>
<keyword evidence="6" id="KW-0472">Membrane</keyword>
<dbReference type="PANTHER" id="PTHR46321:SF1">
    <property type="entry name" value="KIF-BINDING PROTEIN"/>
    <property type="match status" value="1"/>
</dbReference>
<dbReference type="Pfam" id="PF12309">
    <property type="entry name" value="KBP_C"/>
    <property type="match status" value="1"/>
</dbReference>
<organism evidence="7 8">
    <name type="scientific">Plasmopara halstedii</name>
    <name type="common">Downy mildew of sunflower</name>
    <dbReference type="NCBI Taxonomy" id="4781"/>
    <lineage>
        <taxon>Eukaryota</taxon>
        <taxon>Sar</taxon>
        <taxon>Stramenopiles</taxon>
        <taxon>Oomycota</taxon>
        <taxon>Peronosporomycetes</taxon>
        <taxon>Peronosporales</taxon>
        <taxon>Peronosporaceae</taxon>
        <taxon>Plasmopara</taxon>
    </lineage>
</organism>
<dbReference type="GO" id="GO:0005856">
    <property type="term" value="C:cytoskeleton"/>
    <property type="evidence" value="ECO:0007669"/>
    <property type="project" value="UniProtKB-SubCell"/>
</dbReference>
<keyword evidence="6" id="KW-0812">Transmembrane</keyword>
<dbReference type="PANTHER" id="PTHR46321">
    <property type="entry name" value="KIF1-BINDING PROTEIN"/>
    <property type="match status" value="1"/>
</dbReference>
<dbReference type="OrthoDB" id="409897at2759"/>
<reference evidence="8" key="1">
    <citation type="submission" date="2014-09" db="EMBL/GenBank/DDBJ databases">
        <authorList>
            <person name="Sharma Rahul"/>
            <person name="Thines Marco"/>
        </authorList>
    </citation>
    <scope>NUCLEOTIDE SEQUENCE [LARGE SCALE GENOMIC DNA]</scope>
</reference>
<feature type="transmembrane region" description="Helical" evidence="6">
    <location>
        <begin position="45"/>
        <end position="62"/>
    </location>
</feature>
<evidence type="ECO:0000256" key="2">
    <source>
        <dbReference type="ARBA" id="ARBA00010305"/>
    </source>
</evidence>
<name>A0A0P1AC18_PLAHL</name>
<dbReference type="InterPro" id="IPR022083">
    <property type="entry name" value="KBP"/>
</dbReference>
<dbReference type="OMA" id="TIMSECA"/>
<keyword evidence="5" id="KW-0206">Cytoskeleton</keyword>
<feature type="transmembrane region" description="Helical" evidence="6">
    <location>
        <begin position="68"/>
        <end position="97"/>
    </location>
</feature>
<accession>A0A0P1AC18</accession>
<dbReference type="Proteomes" id="UP000054928">
    <property type="component" value="Unassembled WGS sequence"/>
</dbReference>
<protein>
    <recommendedName>
        <fullName evidence="3">KIF-binding protein</fullName>
    </recommendedName>
</protein>
<feature type="transmembrane region" description="Helical" evidence="6">
    <location>
        <begin position="12"/>
        <end position="33"/>
    </location>
</feature>
<comment type="similarity">
    <text evidence="2">Belongs to the KIF-binding protein family.</text>
</comment>
<proteinExistence type="inferred from homology"/>
<evidence type="ECO:0000313" key="7">
    <source>
        <dbReference type="EMBL" id="CEG38063.1"/>
    </source>
</evidence>
<dbReference type="STRING" id="4781.A0A0P1AC18"/>